<accession>A0A480AGH7</accession>
<dbReference type="AlphaFoldDB" id="A0A480AGH7"/>
<dbReference type="PROSITE" id="PS50994">
    <property type="entry name" value="INTEGRASE"/>
    <property type="match status" value="1"/>
</dbReference>
<dbReference type="InterPro" id="IPR036397">
    <property type="entry name" value="RNaseH_sf"/>
</dbReference>
<evidence type="ECO:0000256" key="1">
    <source>
        <dbReference type="SAM" id="MobiDB-lite"/>
    </source>
</evidence>
<dbReference type="InterPro" id="IPR012337">
    <property type="entry name" value="RNaseH-like_sf"/>
</dbReference>
<feature type="region of interest" description="Disordered" evidence="1">
    <location>
        <begin position="535"/>
        <end position="598"/>
    </location>
</feature>
<reference evidence="4" key="1">
    <citation type="submission" date="2019-02" db="EMBL/GenBank/DDBJ databases">
        <title>Draft genome sequence of Dolichospermum planctonicum NIES-80.</title>
        <authorList>
            <person name="Yamaguchi H."/>
            <person name="Suzuki S."/>
            <person name="Kawachi M."/>
        </authorList>
    </citation>
    <scope>NUCLEOTIDE SEQUENCE [LARGE SCALE GENOMIC DNA]</scope>
    <source>
        <strain evidence="4">NIES-80</strain>
    </source>
</reference>
<dbReference type="GO" id="GO:0003676">
    <property type="term" value="F:nucleic acid binding"/>
    <property type="evidence" value="ECO:0007669"/>
    <property type="project" value="InterPro"/>
</dbReference>
<dbReference type="Pfam" id="PF09299">
    <property type="entry name" value="Mu-transpos_C"/>
    <property type="match status" value="1"/>
</dbReference>
<evidence type="ECO:0000313" key="3">
    <source>
        <dbReference type="EMBL" id="GCL44160.1"/>
    </source>
</evidence>
<sequence>MYPHNSELLFCLSPTMDEIPIFNQDKESLPFDDNNDLAEIQNDEPEETNVIITELSAEAKLKMEVIQSLLEPCDRKTYGQKLRGAAEKLGKTVRTVQRLVKKYQQDGLSAIVDTERNDKGSYRIDPEWQKFMISTFKEGNKGSKKMTPAQVAIRVQVRAGQLGLEDYPSHMTVYRVLNPIIERKEQKQKVRNVGWRGSRVSHKTRDGQTLDVHHSNHVWQCDHTKLDVMLVDQYGEPLSRPWFTKITDSYSRCIMGIHLGFDAPSSQVVALALRHAILPKQYSAEYKLHCEWATYGVPENLFTDGGRDFRSDHLKQIGFQLGFECHLRDRPSEGGIEERSFGTINTEFLSGFYGYLGSNIQERPKTAEEEACLTLRELHLLLVRYIIDNYNQRLDARTKEQSRFQRWEAGLPALPKIVKERELDVCLMKKTRRSIYKGGYLSFENIMYRGDYLAAYAGESVLLRYDPRDITTVWVYRIDKGKEELLSAAHALNWETEQLSLEEAKAASRKVHSVGKTLSNKSILAEIHDRDTFIKQKKKTQKERKKEEQAQVHPVYESINLGNTELVETPDETPKTQAPQSRRPRVFNYEQLRQDYDE</sequence>
<dbReference type="Proteomes" id="UP000299367">
    <property type="component" value="Unassembled WGS sequence"/>
</dbReference>
<dbReference type="SUPFAM" id="SSF53098">
    <property type="entry name" value="Ribonuclease H-like"/>
    <property type="match status" value="1"/>
</dbReference>
<dbReference type="InterPro" id="IPR009057">
    <property type="entry name" value="Homeodomain-like_sf"/>
</dbReference>
<dbReference type="InterPro" id="IPR015378">
    <property type="entry name" value="Transposase-like_Mu_C"/>
</dbReference>
<name>A0A480AGH7_9CYAN</name>
<dbReference type="EMBL" id="BJCF01000075">
    <property type="protein sequence ID" value="GCL44160.1"/>
    <property type="molecule type" value="Genomic_DNA"/>
</dbReference>
<dbReference type="GO" id="GO:0015074">
    <property type="term" value="P:DNA integration"/>
    <property type="evidence" value="ECO:0007669"/>
    <property type="project" value="InterPro"/>
</dbReference>
<comment type="caution">
    <text evidence="3">The sequence shown here is derived from an EMBL/GenBank/DDBJ whole genome shotgun (WGS) entry which is preliminary data.</text>
</comment>
<dbReference type="SUPFAM" id="SSF46689">
    <property type="entry name" value="Homeodomain-like"/>
    <property type="match status" value="1"/>
</dbReference>
<proteinExistence type="predicted"/>
<organism evidence="3 4">
    <name type="scientific">Dolichospermum planctonicum</name>
    <dbReference type="NCBI Taxonomy" id="136072"/>
    <lineage>
        <taxon>Bacteria</taxon>
        <taxon>Bacillati</taxon>
        <taxon>Cyanobacteriota</taxon>
        <taxon>Cyanophyceae</taxon>
        <taxon>Nostocales</taxon>
        <taxon>Aphanizomenonaceae</taxon>
        <taxon>Dolichospermum</taxon>
    </lineage>
</organism>
<evidence type="ECO:0000259" key="2">
    <source>
        <dbReference type="PROSITE" id="PS50994"/>
    </source>
</evidence>
<dbReference type="InterPro" id="IPR009004">
    <property type="entry name" value="Transposase_Mu_C"/>
</dbReference>
<dbReference type="SUPFAM" id="SSF50610">
    <property type="entry name" value="mu transposase, C-terminal domain"/>
    <property type="match status" value="1"/>
</dbReference>
<dbReference type="Gene3D" id="2.30.30.130">
    <property type="entry name" value="Transposase, Mu, C-terminal"/>
    <property type="match status" value="1"/>
</dbReference>
<feature type="domain" description="Integrase catalytic" evidence="2">
    <location>
        <begin position="210"/>
        <end position="411"/>
    </location>
</feature>
<gene>
    <name evidence="3" type="ORF">NIES80_38860</name>
</gene>
<dbReference type="Gene3D" id="3.30.420.10">
    <property type="entry name" value="Ribonuclease H-like superfamily/Ribonuclease H"/>
    <property type="match status" value="1"/>
</dbReference>
<evidence type="ECO:0000313" key="4">
    <source>
        <dbReference type="Proteomes" id="UP000299367"/>
    </source>
</evidence>
<dbReference type="InterPro" id="IPR001584">
    <property type="entry name" value="Integrase_cat-core"/>
</dbReference>
<protein>
    <submittedName>
        <fullName evidence="3">Transposase-like Mu</fullName>
    </submittedName>
</protein>